<keyword evidence="1" id="KW-0812">Transmembrane</keyword>
<dbReference type="Proteomes" id="UP001596031">
    <property type="component" value="Unassembled WGS sequence"/>
</dbReference>
<dbReference type="RefSeq" id="WP_379717868.1">
    <property type="nucleotide sequence ID" value="NZ_JBHSMS010000017.1"/>
</dbReference>
<accession>A0ABW0PFZ7</accession>
<keyword evidence="1" id="KW-1133">Transmembrane helix</keyword>
<keyword evidence="3" id="KW-1185">Reference proteome</keyword>
<organism evidence="2 3">
    <name type="scientific">Massilia jejuensis</name>
    <dbReference type="NCBI Taxonomy" id="648894"/>
    <lineage>
        <taxon>Bacteria</taxon>
        <taxon>Pseudomonadati</taxon>
        <taxon>Pseudomonadota</taxon>
        <taxon>Betaproteobacteria</taxon>
        <taxon>Burkholderiales</taxon>
        <taxon>Oxalobacteraceae</taxon>
        <taxon>Telluria group</taxon>
        <taxon>Massilia</taxon>
    </lineage>
</organism>
<reference evidence="3" key="1">
    <citation type="journal article" date="2019" name="Int. J. Syst. Evol. Microbiol.">
        <title>The Global Catalogue of Microorganisms (GCM) 10K type strain sequencing project: providing services to taxonomists for standard genome sequencing and annotation.</title>
        <authorList>
            <consortium name="The Broad Institute Genomics Platform"/>
            <consortium name="The Broad Institute Genome Sequencing Center for Infectious Disease"/>
            <person name="Wu L."/>
            <person name="Ma J."/>
        </authorList>
    </citation>
    <scope>NUCLEOTIDE SEQUENCE [LARGE SCALE GENOMIC DNA]</scope>
    <source>
        <strain evidence="3">CCUG 38813</strain>
    </source>
</reference>
<keyword evidence="1" id="KW-0472">Membrane</keyword>
<dbReference type="EMBL" id="JBHSMS010000017">
    <property type="protein sequence ID" value="MFC5510502.1"/>
    <property type="molecule type" value="Genomic_DNA"/>
</dbReference>
<evidence type="ECO:0000313" key="2">
    <source>
        <dbReference type="EMBL" id="MFC5510502.1"/>
    </source>
</evidence>
<sequence length="313" mass="31255">MSARHGPAREGGTTLAELLVALALGLGVLLAGAVLMIGANRSYVAHQDAAGVDDGGRFALALIGRAVAQGAFVDWERLGGAAPATRGPAPLAGLDSRSLRKTGPGIDNPVGAAVNGSDVLAVRFAGAGAAPHGDGSVIDCAGFPVHAAKEGWSIFYVARNSDGLAELRCKYRGAADWSADAVVAGVDSFQVLYGVDTDTPPDGTPNRYVNAGALAALDAALPLAGGGQAELNEKTWWKRVASVQVALLLHGERPSGAPVGPAAYALFGPAYGAAGAGVQDVGVHVTAAALAGRAAAPARRLFTAVFAVGAAQP</sequence>
<dbReference type="InterPro" id="IPR032092">
    <property type="entry name" value="PilW"/>
</dbReference>
<dbReference type="Pfam" id="PF16074">
    <property type="entry name" value="PilW"/>
    <property type="match status" value="1"/>
</dbReference>
<name>A0ABW0PFZ7_9BURK</name>
<evidence type="ECO:0000313" key="3">
    <source>
        <dbReference type="Proteomes" id="UP001596031"/>
    </source>
</evidence>
<evidence type="ECO:0000256" key="1">
    <source>
        <dbReference type="SAM" id="Phobius"/>
    </source>
</evidence>
<feature type="transmembrane region" description="Helical" evidence="1">
    <location>
        <begin position="18"/>
        <end position="37"/>
    </location>
</feature>
<proteinExistence type="predicted"/>
<protein>
    <submittedName>
        <fullName evidence="2">PilW family protein</fullName>
    </submittedName>
</protein>
<comment type="caution">
    <text evidence="2">The sequence shown here is derived from an EMBL/GenBank/DDBJ whole genome shotgun (WGS) entry which is preliminary data.</text>
</comment>
<gene>
    <name evidence="2" type="ORF">ACFPOU_05080</name>
</gene>